<proteinExistence type="inferred from homology"/>
<dbReference type="OMA" id="ESCENMA"/>
<comment type="caution">
    <text evidence="11">The sequence shown here is derived from an EMBL/GenBank/DDBJ whole genome shotgun (WGS) entry which is preliminary data.</text>
</comment>
<dbReference type="GO" id="GO:0005200">
    <property type="term" value="F:structural constituent of cytoskeleton"/>
    <property type="evidence" value="ECO:0007669"/>
    <property type="project" value="InterPro"/>
</dbReference>
<reference evidence="11 12" key="1">
    <citation type="journal article" date="2013" name="Curr. Biol.">
        <title>The Genome of the Foraminiferan Reticulomyxa filosa.</title>
        <authorList>
            <person name="Glockner G."/>
            <person name="Hulsmann N."/>
            <person name="Schleicher M."/>
            <person name="Noegel A.A."/>
            <person name="Eichinger L."/>
            <person name="Gallinger C."/>
            <person name="Pawlowski J."/>
            <person name="Sierra R."/>
            <person name="Euteneuer U."/>
            <person name="Pillet L."/>
            <person name="Moustafa A."/>
            <person name="Platzer M."/>
            <person name="Groth M."/>
            <person name="Szafranski K."/>
            <person name="Schliwa M."/>
        </authorList>
    </citation>
    <scope>NUCLEOTIDE SEQUENCE [LARGE SCALE GENOMIC DNA]</scope>
</reference>
<evidence type="ECO:0000256" key="2">
    <source>
        <dbReference type="ARBA" id="ARBA00022490"/>
    </source>
</evidence>
<sequence length="335" mass="37339">MDVIRKLTESCENMAGFMMTHSMSGGTGSGLGALILSRLSVLNSKKIKMGIEIYPSPNFSTCVVEDYNALLASQCLISDTDINLLFDNESIYRICQRYLNIDRPDTSNVNYLIAKILSSATASMRFNGELNTDLHELVINLVPFPCMHFMTSGMGPILPAFQLSNTVQSVAAITKECFQPSNWFVSFTDFDLLEDRYMAISLMYRGDVQAKEANLAIQSLKANQTVLLVEWCPTGFKIGLNNIPAATLPLDGMAPCSKSCVTVANNAGIARIFQRICKKYDLMYSQRAFVHWYVGEGLSEGFFEEARSCLDALEKDYLELSSEQLSSDEYDETDY</sequence>
<evidence type="ECO:0000256" key="5">
    <source>
        <dbReference type="ARBA" id="ARBA00022801"/>
    </source>
</evidence>
<dbReference type="SUPFAM" id="SSF55307">
    <property type="entry name" value="Tubulin C-terminal domain-like"/>
    <property type="match status" value="1"/>
</dbReference>
<comment type="catalytic activity">
    <reaction evidence="7">
        <text>GTP + H2O = GDP + phosphate + H(+)</text>
        <dbReference type="Rhea" id="RHEA:19669"/>
        <dbReference type="ChEBI" id="CHEBI:15377"/>
        <dbReference type="ChEBI" id="CHEBI:15378"/>
        <dbReference type="ChEBI" id="CHEBI:37565"/>
        <dbReference type="ChEBI" id="CHEBI:43474"/>
        <dbReference type="ChEBI" id="CHEBI:58189"/>
    </reaction>
    <physiologicalReaction direction="left-to-right" evidence="7">
        <dbReference type="Rhea" id="RHEA:19670"/>
    </physiologicalReaction>
</comment>
<dbReference type="Gene3D" id="1.10.287.600">
    <property type="entry name" value="Helix hairpin bin"/>
    <property type="match status" value="1"/>
</dbReference>
<dbReference type="PRINTS" id="PR01161">
    <property type="entry name" value="TUBULIN"/>
</dbReference>
<dbReference type="SMART" id="SM00865">
    <property type="entry name" value="Tubulin_C"/>
    <property type="match status" value="1"/>
</dbReference>
<dbReference type="Gene3D" id="3.40.50.1440">
    <property type="entry name" value="Tubulin/FtsZ, GTPase domain"/>
    <property type="match status" value="1"/>
</dbReference>
<comment type="subunit">
    <text evidence="8">Dimer of alpha and beta chains. A typical microtubule is a hollow water-filled tube with an outer diameter of 25 nm and an inner diameter of 15 nM. Alpha-beta heterodimers associate head-to-tail to form protofilaments running lengthwise along the microtubule wall with the beta-tubulin subunit facing the microtubule plus end conferring a structural polarity. Microtubules usually have 13 protofilaments but different protofilament numbers can be found in some organisms and specialized cells.</text>
</comment>
<dbReference type="GO" id="GO:0005874">
    <property type="term" value="C:microtubule"/>
    <property type="evidence" value="ECO:0007669"/>
    <property type="project" value="UniProtKB-KW"/>
</dbReference>
<evidence type="ECO:0000256" key="3">
    <source>
        <dbReference type="ARBA" id="ARBA00022701"/>
    </source>
</evidence>
<dbReference type="GO" id="GO:0016787">
    <property type="term" value="F:hydrolase activity"/>
    <property type="evidence" value="ECO:0007669"/>
    <property type="project" value="UniProtKB-KW"/>
</dbReference>
<dbReference type="InterPro" id="IPR036525">
    <property type="entry name" value="Tubulin/FtsZ_GTPase_sf"/>
</dbReference>
<name>X6MPL2_RETFI</name>
<dbReference type="Pfam" id="PF03953">
    <property type="entry name" value="Tubulin_C"/>
    <property type="match status" value="1"/>
</dbReference>
<keyword evidence="2" id="KW-0963">Cytoplasm</keyword>
<dbReference type="InterPro" id="IPR008280">
    <property type="entry name" value="Tub_FtsZ_C"/>
</dbReference>
<comment type="similarity">
    <text evidence="1 8">Belongs to the tubulin family.</text>
</comment>
<evidence type="ECO:0000313" key="11">
    <source>
        <dbReference type="EMBL" id="ETO15025.1"/>
    </source>
</evidence>
<evidence type="ECO:0000256" key="8">
    <source>
        <dbReference type="RuleBase" id="RU000352"/>
    </source>
</evidence>
<dbReference type="SMART" id="SM00864">
    <property type="entry name" value="Tubulin"/>
    <property type="match status" value="1"/>
</dbReference>
<evidence type="ECO:0000256" key="4">
    <source>
        <dbReference type="ARBA" id="ARBA00022741"/>
    </source>
</evidence>
<evidence type="ECO:0000313" key="12">
    <source>
        <dbReference type="Proteomes" id="UP000023152"/>
    </source>
</evidence>
<dbReference type="SUPFAM" id="SSF52490">
    <property type="entry name" value="Tubulin nucleotide-binding domain-like"/>
    <property type="match status" value="1"/>
</dbReference>
<dbReference type="InterPro" id="IPR002452">
    <property type="entry name" value="Alpha_tubulin"/>
</dbReference>
<evidence type="ECO:0000256" key="1">
    <source>
        <dbReference type="ARBA" id="ARBA00009636"/>
    </source>
</evidence>
<keyword evidence="4 8" id="KW-0547">Nucleotide-binding</keyword>
<dbReference type="InterPro" id="IPR000217">
    <property type="entry name" value="Tubulin"/>
</dbReference>
<dbReference type="InterPro" id="IPR037103">
    <property type="entry name" value="Tubulin/FtsZ-like_C"/>
</dbReference>
<dbReference type="GO" id="GO:0005525">
    <property type="term" value="F:GTP binding"/>
    <property type="evidence" value="ECO:0007669"/>
    <property type="project" value="UniProtKB-UniRule"/>
</dbReference>
<evidence type="ECO:0000256" key="7">
    <source>
        <dbReference type="ARBA" id="ARBA00049117"/>
    </source>
</evidence>
<feature type="domain" description="Tubulin/FtsZ GTPase" evidence="9">
    <location>
        <begin position="1"/>
        <end position="128"/>
    </location>
</feature>
<protein>
    <recommendedName>
        <fullName evidence="8">Tubulin alpha chain</fullName>
    </recommendedName>
</protein>
<keyword evidence="5" id="KW-0378">Hydrolase</keyword>
<dbReference type="InterPro" id="IPR017975">
    <property type="entry name" value="Tubulin_CS"/>
</dbReference>
<dbReference type="GO" id="GO:0007017">
    <property type="term" value="P:microtubule-based process"/>
    <property type="evidence" value="ECO:0007669"/>
    <property type="project" value="InterPro"/>
</dbReference>
<keyword evidence="3 8" id="KW-0493">Microtubule</keyword>
<dbReference type="PRINTS" id="PR01162">
    <property type="entry name" value="ALPHATUBULIN"/>
</dbReference>
<dbReference type="EMBL" id="ASPP01019547">
    <property type="protein sequence ID" value="ETO15025.1"/>
    <property type="molecule type" value="Genomic_DNA"/>
</dbReference>
<dbReference type="PANTHER" id="PTHR11588">
    <property type="entry name" value="TUBULIN"/>
    <property type="match status" value="1"/>
</dbReference>
<keyword evidence="6 8" id="KW-0342">GTP-binding</keyword>
<accession>X6MPL2</accession>
<feature type="domain" description="Tubulin/FtsZ 2-layer sandwich" evidence="10">
    <location>
        <begin position="130"/>
        <end position="278"/>
    </location>
</feature>
<organism evidence="11 12">
    <name type="scientific">Reticulomyxa filosa</name>
    <dbReference type="NCBI Taxonomy" id="46433"/>
    <lineage>
        <taxon>Eukaryota</taxon>
        <taxon>Sar</taxon>
        <taxon>Rhizaria</taxon>
        <taxon>Retaria</taxon>
        <taxon>Foraminifera</taxon>
        <taxon>Monothalamids</taxon>
        <taxon>Reticulomyxidae</taxon>
        <taxon>Reticulomyxa</taxon>
    </lineage>
</organism>
<dbReference type="AlphaFoldDB" id="X6MPL2"/>
<dbReference type="PROSITE" id="PS00227">
    <property type="entry name" value="TUBULIN"/>
    <property type="match status" value="1"/>
</dbReference>
<evidence type="ECO:0000259" key="10">
    <source>
        <dbReference type="SMART" id="SM00865"/>
    </source>
</evidence>
<comment type="function">
    <text evidence="8">Tubulin is the major constituent of microtubules, a cylinder consisting of laterally associated linear protofilaments composed of alpha- and beta-tubulin heterodimers. Microtubules grow by the addition of GTP-tubulin dimers to the microtubule end, where a stabilizing cap forms. Below the cap, tubulin dimers are in GDP-bound state, owing to GTPase activity of alpha-tubulin.</text>
</comment>
<dbReference type="Pfam" id="PF00091">
    <property type="entry name" value="Tubulin"/>
    <property type="match status" value="1"/>
</dbReference>
<dbReference type="Proteomes" id="UP000023152">
    <property type="component" value="Unassembled WGS sequence"/>
</dbReference>
<evidence type="ECO:0000259" key="9">
    <source>
        <dbReference type="SMART" id="SM00864"/>
    </source>
</evidence>
<dbReference type="InterPro" id="IPR018316">
    <property type="entry name" value="Tubulin/FtsZ_2-layer-sand-dom"/>
</dbReference>
<evidence type="ECO:0000256" key="6">
    <source>
        <dbReference type="ARBA" id="ARBA00023134"/>
    </source>
</evidence>
<dbReference type="Gene3D" id="3.30.1330.20">
    <property type="entry name" value="Tubulin/FtsZ, C-terminal domain"/>
    <property type="match status" value="1"/>
</dbReference>
<dbReference type="InterPro" id="IPR003008">
    <property type="entry name" value="Tubulin_FtsZ_GTPase"/>
</dbReference>
<dbReference type="InterPro" id="IPR023123">
    <property type="entry name" value="Tubulin_C"/>
</dbReference>
<gene>
    <name evidence="11" type="ORF">RFI_22343</name>
</gene>
<keyword evidence="12" id="KW-1185">Reference proteome</keyword>